<protein>
    <submittedName>
        <fullName evidence="2 3">Transcriptional regulator</fullName>
    </submittedName>
</protein>
<name>A0ABC9YMH2_9NOCA</name>
<organism evidence="3 4">
    <name type="scientific">Nocardia seriolae</name>
    <dbReference type="NCBI Taxonomy" id="37332"/>
    <lineage>
        <taxon>Bacteria</taxon>
        <taxon>Bacillati</taxon>
        <taxon>Actinomycetota</taxon>
        <taxon>Actinomycetes</taxon>
        <taxon>Mycobacteriales</taxon>
        <taxon>Nocardiaceae</taxon>
        <taxon>Nocardia</taxon>
    </lineage>
</organism>
<dbReference type="Gene3D" id="1.10.10.10">
    <property type="entry name" value="Winged helix-like DNA-binding domain superfamily/Winged helix DNA-binding domain"/>
    <property type="match status" value="1"/>
</dbReference>
<reference evidence="3 4" key="2">
    <citation type="journal article" date="2016" name="Genome Announc.">
        <title>Draft Genome Sequence of Erythromycin- and Oxytetracycline-Sensitive Nocardia seriolae Strain U-1 (NBRC 110359).</title>
        <authorList>
            <person name="Imajoh M."/>
            <person name="Sukeda M."/>
            <person name="Shimizu M."/>
            <person name="Yamane J."/>
            <person name="Ohnishi K."/>
            <person name="Oshima S."/>
        </authorList>
    </citation>
    <scope>NUCLEOTIDE SEQUENCE [LARGE SCALE GENOMIC DNA]</scope>
    <source>
        <strain evidence="3 4">U-1</strain>
    </source>
</reference>
<dbReference type="PANTHER" id="PTHR34580">
    <property type="match status" value="1"/>
</dbReference>
<feature type="domain" description="Helix-turn-helix type 11" evidence="1">
    <location>
        <begin position="3"/>
        <end position="54"/>
    </location>
</feature>
<dbReference type="PANTHER" id="PTHR34580:SF1">
    <property type="entry name" value="PROTEIN PAFC"/>
    <property type="match status" value="1"/>
</dbReference>
<dbReference type="InterPro" id="IPR036390">
    <property type="entry name" value="WH_DNA-bd_sf"/>
</dbReference>
<dbReference type="Proteomes" id="UP000180166">
    <property type="component" value="Chromosome"/>
</dbReference>
<gene>
    <name evidence="2" type="ORF">NS506_05271</name>
    <name evidence="3" type="ORF">NSK11_contig00007-0103</name>
</gene>
<keyword evidence="4" id="KW-1185">Reference proteome</keyword>
<evidence type="ECO:0000313" key="2">
    <source>
        <dbReference type="EMBL" id="APA99317.1"/>
    </source>
</evidence>
<reference evidence="4" key="1">
    <citation type="submission" date="2015-07" db="EMBL/GenBank/DDBJ databases">
        <title>Nocardia seriolae U-1 whole genome shotgun sequence.</title>
        <authorList>
            <person name="Imajoh M."/>
            <person name="Fukumoto Y."/>
            <person name="Sukeda M."/>
            <person name="Yamane J."/>
            <person name="Yamasaki K."/>
            <person name="Shimizu M."/>
            <person name="Ohnishi K."/>
            <person name="Oshima S."/>
        </authorList>
    </citation>
    <scope>NUCLEOTIDE SEQUENCE [LARGE SCALE GENOMIC DNA]</scope>
    <source>
        <strain evidence="4">U-1</strain>
    </source>
</reference>
<dbReference type="SUPFAM" id="SSF46785">
    <property type="entry name" value="Winged helix' DNA-binding domain"/>
    <property type="match status" value="1"/>
</dbReference>
<dbReference type="EMBL" id="BBYQ01000007">
    <property type="protein sequence ID" value="GAP26619.1"/>
    <property type="molecule type" value="Genomic_DNA"/>
</dbReference>
<dbReference type="Pfam" id="PF08279">
    <property type="entry name" value="HTH_11"/>
    <property type="match status" value="1"/>
</dbReference>
<dbReference type="EMBL" id="CP017839">
    <property type="protein sequence ID" value="APA99317.1"/>
    <property type="molecule type" value="Genomic_DNA"/>
</dbReference>
<proteinExistence type="predicted"/>
<dbReference type="KEGG" id="nsr:NS506_05271"/>
<dbReference type="InterPro" id="IPR036388">
    <property type="entry name" value="WH-like_DNA-bd_sf"/>
</dbReference>
<reference evidence="2 5" key="3">
    <citation type="submission" date="2016-10" db="EMBL/GenBank/DDBJ databases">
        <title>Genome sequence of Nocardia seriolae strain EM150506, isolated from Anguila japonica.</title>
        <authorList>
            <person name="Han H.-J."/>
        </authorList>
    </citation>
    <scope>NUCLEOTIDE SEQUENCE [LARGE SCALE GENOMIC DNA]</scope>
    <source>
        <strain evidence="2 5">EM150506</strain>
    </source>
</reference>
<dbReference type="Proteomes" id="UP000037179">
    <property type="component" value="Unassembled WGS sequence"/>
</dbReference>
<evidence type="ECO:0000313" key="3">
    <source>
        <dbReference type="EMBL" id="GAP26619.1"/>
    </source>
</evidence>
<sequence>MFIRLLLQTRDRVTAQEIAEQLEVSVRTVYRDMESLSAAGIPIYGDPGRQGGYRRLDGFRARLELLTRDEAGSLFLSGIPSAAADLGRSGIVTAANLEVMSALPPELRDRAGRIAQRFHLDAPGWYTEAEPTPT</sequence>
<dbReference type="AlphaFoldDB" id="A0ABC9YMH2"/>
<evidence type="ECO:0000259" key="1">
    <source>
        <dbReference type="Pfam" id="PF08279"/>
    </source>
</evidence>
<evidence type="ECO:0000313" key="4">
    <source>
        <dbReference type="Proteomes" id="UP000037179"/>
    </source>
</evidence>
<dbReference type="InterPro" id="IPR013196">
    <property type="entry name" value="HTH_11"/>
</dbReference>
<evidence type="ECO:0000313" key="5">
    <source>
        <dbReference type="Proteomes" id="UP000180166"/>
    </source>
</evidence>
<dbReference type="InterPro" id="IPR051534">
    <property type="entry name" value="CBASS_pafABC_assoc_protein"/>
</dbReference>
<accession>A0ABC9YMH2</accession>